<dbReference type="EMBL" id="BK032721">
    <property type="protein sequence ID" value="DAF56701.1"/>
    <property type="molecule type" value="Genomic_DNA"/>
</dbReference>
<name>A0A8S5T036_9CAUD</name>
<reference evidence="1" key="1">
    <citation type="journal article" date="2021" name="Proc. Natl. Acad. Sci. U.S.A.">
        <title>A Catalog of Tens of Thousands of Viruses from Human Metagenomes Reveals Hidden Associations with Chronic Diseases.</title>
        <authorList>
            <person name="Tisza M.J."/>
            <person name="Buck C.B."/>
        </authorList>
    </citation>
    <scope>NUCLEOTIDE SEQUENCE</scope>
    <source>
        <strain evidence="1">CtWb16</strain>
    </source>
</reference>
<accession>A0A8S5T036</accession>
<sequence length="212" mass="25345">MKVSTLYLADISEYDNFIEKLFNEINKKFVGKKINSILISRFISYLRKEFSAYASIKLNKKINVLVYIPRISTNVIESNICNDINKIKIRINYDKLNEILEGKCENLEDYINELVSQFNDYVLEKPTYNFLNYLSLQIDNLVDICYNELICTYQPMILFNKIMKNKGWLTLSRKSSIFNDYYKLFQQNKIENKNIFHKFLYKLILKIKETLK</sequence>
<organism evidence="1">
    <name type="scientific">Myoviridae sp. ctWb16</name>
    <dbReference type="NCBI Taxonomy" id="2827690"/>
    <lineage>
        <taxon>Viruses</taxon>
        <taxon>Duplodnaviria</taxon>
        <taxon>Heunggongvirae</taxon>
        <taxon>Uroviricota</taxon>
        <taxon>Caudoviricetes</taxon>
    </lineage>
</organism>
<proteinExistence type="predicted"/>
<evidence type="ECO:0000313" key="1">
    <source>
        <dbReference type="EMBL" id="DAF56701.1"/>
    </source>
</evidence>
<protein>
    <submittedName>
        <fullName evidence="1">Uncharacterized protein</fullName>
    </submittedName>
</protein>